<keyword evidence="1" id="KW-0472">Membrane</keyword>
<comment type="caution">
    <text evidence="2">The sequence shown here is derived from an EMBL/GenBank/DDBJ whole genome shotgun (WGS) entry which is preliminary data.</text>
</comment>
<name>A0A5J4P690_9ZZZZ</name>
<keyword evidence="2" id="KW-0808">Transferase</keyword>
<dbReference type="EMBL" id="SNRY01011693">
    <property type="protein sequence ID" value="KAA6304211.1"/>
    <property type="molecule type" value="Genomic_DNA"/>
</dbReference>
<proteinExistence type="predicted"/>
<protein>
    <submittedName>
        <fullName evidence="2">Putative undecaprenyl-phosphate N-acetylglucosaminyl 1-phosphate transferase</fullName>
        <ecNumber evidence="2">2.7.8.33</ecNumber>
    </submittedName>
</protein>
<feature type="transmembrane region" description="Helical" evidence="1">
    <location>
        <begin position="18"/>
        <end position="36"/>
    </location>
</feature>
<feature type="non-terminal residue" evidence="2">
    <location>
        <position position="1"/>
    </location>
</feature>
<evidence type="ECO:0000313" key="2">
    <source>
        <dbReference type="EMBL" id="KAA6304211.1"/>
    </source>
</evidence>
<accession>A0A5J4P690</accession>
<keyword evidence="1" id="KW-0812">Transmembrane</keyword>
<sequence length="62" mass="6981">NHIHHKFLSMGFSTRRTMVLLILLSCGFSLGNILLIPYINNTALLVGNVGVWIGLNIWWTSN</sequence>
<dbReference type="AlphaFoldDB" id="A0A5J4P690"/>
<dbReference type="EC" id="2.7.8.33" evidence="2"/>
<organism evidence="2">
    <name type="scientific">termite gut metagenome</name>
    <dbReference type="NCBI Taxonomy" id="433724"/>
    <lineage>
        <taxon>unclassified sequences</taxon>
        <taxon>metagenomes</taxon>
        <taxon>organismal metagenomes</taxon>
    </lineage>
</organism>
<keyword evidence="1" id="KW-1133">Transmembrane helix</keyword>
<gene>
    <name evidence="2" type="ORF">EZS27_044144</name>
</gene>
<reference evidence="2" key="1">
    <citation type="submission" date="2019-03" db="EMBL/GenBank/DDBJ databases">
        <title>Single cell metagenomics reveals metabolic interactions within the superorganism composed of flagellate Streblomastix strix and complex community of Bacteroidetes bacteria on its surface.</title>
        <authorList>
            <person name="Treitli S.C."/>
            <person name="Kolisko M."/>
            <person name="Husnik F."/>
            <person name="Keeling P."/>
            <person name="Hampl V."/>
        </authorList>
    </citation>
    <scope>NUCLEOTIDE SEQUENCE</scope>
    <source>
        <strain evidence="2">STM</strain>
    </source>
</reference>
<evidence type="ECO:0000256" key="1">
    <source>
        <dbReference type="SAM" id="Phobius"/>
    </source>
</evidence>
<feature type="transmembrane region" description="Helical" evidence="1">
    <location>
        <begin position="42"/>
        <end position="59"/>
    </location>
</feature>
<dbReference type="GO" id="GO:0036380">
    <property type="term" value="F:UDP-N-acetylglucosamine-undecaprenyl-phosphate N-acetylglucosaminephosphotransferase activity"/>
    <property type="evidence" value="ECO:0007669"/>
    <property type="project" value="UniProtKB-EC"/>
</dbReference>